<dbReference type="InterPro" id="IPR007359">
    <property type="entry name" value="SigmaE_reg_RseC_MucC"/>
</dbReference>
<dbReference type="PANTHER" id="PTHR35867:SF1">
    <property type="entry name" value="PROTEIN RSEC"/>
    <property type="match status" value="1"/>
</dbReference>
<dbReference type="EMBL" id="JABEVQ010000007">
    <property type="protein sequence ID" value="NWN92551.1"/>
    <property type="molecule type" value="Genomic_DNA"/>
</dbReference>
<sequence length="155" mass="16103">MITETGKVVAVTGEHAWVQTIRTSACQSCAARNGCGQKVLATATGGRANQVRVFNSVNARVGEDVTLGIDESALLGASLLVYALPLLLLVGLSMAGHHMSGGNDLAAMTGAVAGLASGFIISRKLQRRNAGTYEPRLLRINRIPIGAASHTDFST</sequence>
<keyword evidence="1" id="KW-1133">Transmembrane helix</keyword>
<evidence type="ECO:0000313" key="3">
    <source>
        <dbReference type="Proteomes" id="UP000536442"/>
    </source>
</evidence>
<evidence type="ECO:0000256" key="1">
    <source>
        <dbReference type="SAM" id="Phobius"/>
    </source>
</evidence>
<organism evidence="2 3">
    <name type="scientific">Marinobacter adhaerens</name>
    <dbReference type="NCBI Taxonomy" id="1033846"/>
    <lineage>
        <taxon>Bacteria</taxon>
        <taxon>Pseudomonadati</taxon>
        <taxon>Pseudomonadota</taxon>
        <taxon>Gammaproteobacteria</taxon>
        <taxon>Pseudomonadales</taxon>
        <taxon>Marinobacteraceae</taxon>
        <taxon>Marinobacter</taxon>
    </lineage>
</organism>
<dbReference type="InterPro" id="IPR026268">
    <property type="entry name" value="RseC"/>
</dbReference>
<dbReference type="Proteomes" id="UP000536442">
    <property type="component" value="Unassembled WGS sequence"/>
</dbReference>
<accession>A0A851I339</accession>
<reference evidence="2 3" key="1">
    <citation type="submission" date="2020-03" db="EMBL/GenBank/DDBJ databases">
        <title>Metagenomic, metatranscriptomic, and metabolomic analyses revealed the key microbes and metabolic features during the fermentation of ganjang, Korean traditional soy sauce.</title>
        <authorList>
            <person name="Chun B.H."/>
            <person name="Jeon C.O."/>
        </authorList>
    </citation>
    <scope>NUCLEOTIDE SEQUENCE [LARGE SCALE GENOMIC DNA]</scope>
    <source>
        <strain evidence="2 3">KG14</strain>
    </source>
</reference>
<feature type="transmembrane region" description="Helical" evidence="1">
    <location>
        <begin position="105"/>
        <end position="122"/>
    </location>
</feature>
<dbReference type="AlphaFoldDB" id="A0A851I339"/>
<dbReference type="PANTHER" id="PTHR35867">
    <property type="entry name" value="PROTEIN RSEC"/>
    <property type="match status" value="1"/>
</dbReference>
<proteinExistence type="predicted"/>
<keyword evidence="1" id="KW-0812">Transmembrane</keyword>
<comment type="caution">
    <text evidence="2">The sequence shown here is derived from an EMBL/GenBank/DDBJ whole genome shotgun (WGS) entry which is preliminary data.</text>
</comment>
<gene>
    <name evidence="2" type="ORF">HLV39_13730</name>
</gene>
<protein>
    <submittedName>
        <fullName evidence="2">SoxR reducing system RseC family protein</fullName>
    </submittedName>
</protein>
<dbReference type="Pfam" id="PF04246">
    <property type="entry name" value="RseC_MucC"/>
    <property type="match status" value="1"/>
</dbReference>
<keyword evidence="3" id="KW-1185">Reference proteome</keyword>
<name>A0A851I339_9GAMM</name>
<feature type="transmembrane region" description="Helical" evidence="1">
    <location>
        <begin position="79"/>
        <end position="99"/>
    </location>
</feature>
<keyword evidence="1" id="KW-0472">Membrane</keyword>
<evidence type="ECO:0000313" key="2">
    <source>
        <dbReference type="EMBL" id="NWN92551.1"/>
    </source>
</evidence>
<dbReference type="PIRSF" id="PIRSF004923">
    <property type="entry name" value="RseC"/>
    <property type="match status" value="1"/>
</dbReference>